<name>A0A2X0IKP4_9ACTN</name>
<gene>
    <name evidence="1" type="ORF">DN069_19415</name>
</gene>
<organism evidence="1 2">
    <name type="scientific">Streptacidiphilus pinicola</name>
    <dbReference type="NCBI Taxonomy" id="2219663"/>
    <lineage>
        <taxon>Bacteria</taxon>
        <taxon>Bacillati</taxon>
        <taxon>Actinomycetota</taxon>
        <taxon>Actinomycetes</taxon>
        <taxon>Kitasatosporales</taxon>
        <taxon>Streptomycetaceae</taxon>
        <taxon>Streptacidiphilus</taxon>
    </lineage>
</organism>
<proteinExistence type="predicted"/>
<accession>A0A2X0IKP4</accession>
<comment type="caution">
    <text evidence="1">The sequence shown here is derived from an EMBL/GenBank/DDBJ whole genome shotgun (WGS) entry which is preliminary data.</text>
</comment>
<evidence type="ECO:0000313" key="1">
    <source>
        <dbReference type="EMBL" id="RAG83931.1"/>
    </source>
</evidence>
<dbReference type="AlphaFoldDB" id="A0A2X0IKP4"/>
<dbReference type="EMBL" id="QKYN01000074">
    <property type="protein sequence ID" value="RAG83931.1"/>
    <property type="molecule type" value="Genomic_DNA"/>
</dbReference>
<dbReference type="Proteomes" id="UP000248889">
    <property type="component" value="Unassembled WGS sequence"/>
</dbReference>
<sequence>MLLWTAGTRVRARRLAAWRYGSAEVAPVAAAPRSARTASVRRSTFFTRPSTIHRPWWSSTCTTSEEGSRP</sequence>
<protein>
    <submittedName>
        <fullName evidence="1">Uncharacterized protein</fullName>
    </submittedName>
</protein>
<evidence type="ECO:0000313" key="2">
    <source>
        <dbReference type="Proteomes" id="UP000248889"/>
    </source>
</evidence>
<reference evidence="1 2" key="1">
    <citation type="submission" date="2018-06" db="EMBL/GenBank/DDBJ databases">
        <title>Streptacidiphilus pinicola sp. nov., isolated from pine grove soil.</title>
        <authorList>
            <person name="Roh S.G."/>
            <person name="Park S."/>
            <person name="Kim M.-K."/>
            <person name="Yun B.-R."/>
            <person name="Park J."/>
            <person name="Kim M.J."/>
            <person name="Kim Y.S."/>
            <person name="Kim S.B."/>
        </authorList>
    </citation>
    <scope>NUCLEOTIDE SEQUENCE [LARGE SCALE GENOMIC DNA]</scope>
    <source>
        <strain evidence="1 2">MMS16-CNU450</strain>
    </source>
</reference>
<keyword evidence="2" id="KW-1185">Reference proteome</keyword>